<proteinExistence type="predicted"/>
<gene>
    <name evidence="1" type="ORF">GY4MC1_2639</name>
</gene>
<protein>
    <submittedName>
        <fullName evidence="1">Uncharacterized protein</fullName>
    </submittedName>
</protein>
<reference evidence="1" key="1">
    <citation type="submission" date="2010-10" db="EMBL/GenBank/DDBJ databases">
        <title>Complete sequence of chromosome of Geobacillus sp. Y4.1MC1.</title>
        <authorList>
            <consortium name="US DOE Joint Genome Institute"/>
            <person name="Lucas S."/>
            <person name="Copeland A."/>
            <person name="Lapidus A."/>
            <person name="Cheng J.-F."/>
            <person name="Bruce D."/>
            <person name="Goodwin L."/>
            <person name="Pitluck S."/>
            <person name="Chertkov O."/>
            <person name="Zhang X."/>
            <person name="Detter J.C."/>
            <person name="Han C."/>
            <person name="Tapia R."/>
            <person name="Land M."/>
            <person name="Hauser L."/>
            <person name="Jeffries C."/>
            <person name="Kyrpides N."/>
            <person name="Ivanova N."/>
            <person name="Ovchinnikova G."/>
            <person name="Brumm P."/>
            <person name="Mead D."/>
            <person name="Woyke T."/>
        </authorList>
    </citation>
    <scope>NUCLEOTIDE SEQUENCE [LARGE SCALE GENOMIC DNA]</scope>
    <source>
        <strain evidence="1">Y4.1MC1</strain>
    </source>
</reference>
<evidence type="ECO:0000313" key="1">
    <source>
        <dbReference type="EMBL" id="ADP75335.1"/>
    </source>
</evidence>
<dbReference type="AlphaFoldDB" id="A0A7U3YGS7"/>
<sequence>MYAKQPLLGKSSHRRLLGNWGFINEEVNKDGIIARAQT</sequence>
<dbReference type="EMBL" id="CP002293">
    <property type="protein sequence ID" value="ADP75335.1"/>
    <property type="molecule type" value="Genomic_DNA"/>
</dbReference>
<name>A0A7U3YGS7_GEOS0</name>
<dbReference type="KEGG" id="gmc:GY4MC1_2639"/>
<organism evidence="1">
    <name type="scientific">Geobacillus sp. (strain Y4.1MC1)</name>
    <dbReference type="NCBI Taxonomy" id="581103"/>
    <lineage>
        <taxon>Bacteria</taxon>
        <taxon>Bacillati</taxon>
        <taxon>Bacillota</taxon>
        <taxon>Bacilli</taxon>
        <taxon>Bacillales</taxon>
        <taxon>Anoxybacillaceae</taxon>
        <taxon>Geobacillus</taxon>
    </lineage>
</organism>
<accession>A0A7U3YGS7</accession>